<dbReference type="SUPFAM" id="SSF46785">
    <property type="entry name" value="Winged helix' DNA-binding domain"/>
    <property type="match status" value="1"/>
</dbReference>
<sequence length="160" mass="18130">MSFIKFCYLCAIQQKWMFSKTCEYAIRAVMFITRETKDGKRVGVREIAEGIDSPVHFIAKILQELSKRGIVQSLKGPTGGFYMDGNTLTHTLADIVLAVDGDKLFNGCGLGLSECSEKQPCPLHAEFKKIRKDLHELLARTKLGELQDKFDMSTFYLSRR</sequence>
<dbReference type="InterPro" id="IPR036390">
    <property type="entry name" value="WH_DNA-bd_sf"/>
</dbReference>
<dbReference type="Proteomes" id="UP000198670">
    <property type="component" value="Unassembled WGS sequence"/>
</dbReference>
<organism evidence="1 2">
    <name type="scientific">Parapedobacter indicus</name>
    <dbReference type="NCBI Taxonomy" id="1477437"/>
    <lineage>
        <taxon>Bacteria</taxon>
        <taxon>Pseudomonadati</taxon>
        <taxon>Bacteroidota</taxon>
        <taxon>Sphingobacteriia</taxon>
        <taxon>Sphingobacteriales</taxon>
        <taxon>Sphingobacteriaceae</taxon>
        <taxon>Parapedobacter</taxon>
    </lineage>
</organism>
<dbReference type="Gene3D" id="1.10.10.10">
    <property type="entry name" value="Winged helix-like DNA-binding domain superfamily/Winged helix DNA-binding domain"/>
    <property type="match status" value="1"/>
</dbReference>
<protein>
    <submittedName>
        <fullName evidence="1">Transcriptional regulator, BadM/Rrf2 family</fullName>
    </submittedName>
</protein>
<name>A0A1I3M0N9_9SPHI</name>
<keyword evidence="2" id="KW-1185">Reference proteome</keyword>
<dbReference type="AlphaFoldDB" id="A0A1I3M0N9"/>
<dbReference type="STRING" id="1477437.SAMN05444682_106208"/>
<dbReference type="GO" id="GO:0003700">
    <property type="term" value="F:DNA-binding transcription factor activity"/>
    <property type="evidence" value="ECO:0007669"/>
    <property type="project" value="TreeGrafter"/>
</dbReference>
<reference evidence="1 2" key="1">
    <citation type="submission" date="2016-10" db="EMBL/GenBank/DDBJ databases">
        <authorList>
            <person name="de Groot N.N."/>
        </authorList>
    </citation>
    <scope>NUCLEOTIDE SEQUENCE [LARGE SCALE GENOMIC DNA]</scope>
    <source>
        <strain evidence="1 2">RK1</strain>
    </source>
</reference>
<dbReference type="PANTHER" id="PTHR33221">
    <property type="entry name" value="WINGED HELIX-TURN-HELIX TRANSCRIPTIONAL REGULATOR, RRF2 FAMILY"/>
    <property type="match status" value="1"/>
</dbReference>
<gene>
    <name evidence="1" type="ORF">SAMN05444682_106208</name>
</gene>
<dbReference type="InterPro" id="IPR000944">
    <property type="entry name" value="Tscrpt_reg_Rrf2"/>
</dbReference>
<dbReference type="Pfam" id="PF02082">
    <property type="entry name" value="Rrf2"/>
    <property type="match status" value="1"/>
</dbReference>
<evidence type="ECO:0000313" key="2">
    <source>
        <dbReference type="Proteomes" id="UP000198670"/>
    </source>
</evidence>
<dbReference type="PANTHER" id="PTHR33221:SF13">
    <property type="entry name" value="TRANSCRIPTIONAL REGULATOR-RELATED"/>
    <property type="match status" value="1"/>
</dbReference>
<dbReference type="GO" id="GO:0005829">
    <property type="term" value="C:cytosol"/>
    <property type="evidence" value="ECO:0007669"/>
    <property type="project" value="TreeGrafter"/>
</dbReference>
<accession>A0A1I3M0N9</accession>
<dbReference type="InterPro" id="IPR036388">
    <property type="entry name" value="WH-like_DNA-bd_sf"/>
</dbReference>
<dbReference type="PROSITE" id="PS51197">
    <property type="entry name" value="HTH_RRF2_2"/>
    <property type="match status" value="1"/>
</dbReference>
<proteinExistence type="predicted"/>
<evidence type="ECO:0000313" key="1">
    <source>
        <dbReference type="EMBL" id="SFI90589.1"/>
    </source>
</evidence>
<dbReference type="EMBL" id="FOQO01000006">
    <property type="protein sequence ID" value="SFI90589.1"/>
    <property type="molecule type" value="Genomic_DNA"/>
</dbReference>
<dbReference type="NCBIfam" id="TIGR00738">
    <property type="entry name" value="rrf2_super"/>
    <property type="match status" value="1"/>
</dbReference>